<feature type="region of interest" description="Disordered" evidence="1">
    <location>
        <begin position="1"/>
        <end position="75"/>
    </location>
</feature>
<dbReference type="Proteomes" id="UP001303373">
    <property type="component" value="Chromosome 1"/>
</dbReference>
<evidence type="ECO:0000256" key="1">
    <source>
        <dbReference type="SAM" id="MobiDB-lite"/>
    </source>
</evidence>
<feature type="compositionally biased region" description="Basic and acidic residues" evidence="1">
    <location>
        <begin position="61"/>
        <end position="75"/>
    </location>
</feature>
<proteinExistence type="predicted"/>
<accession>A0AAQ3LXX0</accession>
<evidence type="ECO:0000313" key="2">
    <source>
        <dbReference type="EMBL" id="WPG97978.1"/>
    </source>
</evidence>
<feature type="compositionally biased region" description="Basic and acidic residues" evidence="1">
    <location>
        <begin position="17"/>
        <end position="39"/>
    </location>
</feature>
<organism evidence="2 3">
    <name type="scientific">Acrodontium crateriforme</name>
    <dbReference type="NCBI Taxonomy" id="150365"/>
    <lineage>
        <taxon>Eukaryota</taxon>
        <taxon>Fungi</taxon>
        <taxon>Dikarya</taxon>
        <taxon>Ascomycota</taxon>
        <taxon>Pezizomycotina</taxon>
        <taxon>Dothideomycetes</taxon>
        <taxon>Dothideomycetidae</taxon>
        <taxon>Mycosphaerellales</taxon>
        <taxon>Teratosphaeriaceae</taxon>
        <taxon>Acrodontium</taxon>
    </lineage>
</organism>
<name>A0AAQ3LXX0_9PEZI</name>
<reference evidence="2 3" key="1">
    <citation type="submission" date="2023-11" db="EMBL/GenBank/DDBJ databases">
        <title>An acidophilic fungus is an integral part of prey digestion in a carnivorous sundew plant.</title>
        <authorList>
            <person name="Tsai I.J."/>
        </authorList>
    </citation>
    <scope>NUCLEOTIDE SEQUENCE [LARGE SCALE GENOMIC DNA]</scope>
    <source>
        <strain evidence="2">169a</strain>
    </source>
</reference>
<sequence>MPVLPKEEEAGSNLTDRVAKESKDSTASSHEHHNTDKVKATVQDHQATPGIVIADNLGQPESKEALKKRAEELNK</sequence>
<evidence type="ECO:0000313" key="3">
    <source>
        <dbReference type="Proteomes" id="UP001303373"/>
    </source>
</evidence>
<keyword evidence="3" id="KW-1185">Reference proteome</keyword>
<dbReference type="AlphaFoldDB" id="A0AAQ3LXX0"/>
<protein>
    <submittedName>
        <fullName evidence="2">Uncharacterized protein</fullName>
    </submittedName>
</protein>
<gene>
    <name evidence="2" type="ORF">R9X50_00076100</name>
</gene>
<dbReference type="EMBL" id="CP138580">
    <property type="protein sequence ID" value="WPG97978.1"/>
    <property type="molecule type" value="Genomic_DNA"/>
</dbReference>